<reference evidence="2" key="1">
    <citation type="journal article" date="2018" name="DNA Res.">
        <title>Multiple hybrid de novo genome assembly of finger millet, an orphan allotetraploid crop.</title>
        <authorList>
            <person name="Hatakeyama M."/>
            <person name="Aluri S."/>
            <person name="Balachadran M.T."/>
            <person name="Sivarajan S.R."/>
            <person name="Patrignani A."/>
            <person name="Gruter S."/>
            <person name="Poveda L."/>
            <person name="Shimizu-Inatsugi R."/>
            <person name="Baeten J."/>
            <person name="Francoijs K.J."/>
            <person name="Nataraja K.N."/>
            <person name="Reddy Y.A.N."/>
            <person name="Phadnis S."/>
            <person name="Ravikumar R.L."/>
            <person name="Schlapbach R."/>
            <person name="Sreeman S.M."/>
            <person name="Shimizu K.K."/>
        </authorList>
    </citation>
    <scope>NUCLEOTIDE SEQUENCE</scope>
</reference>
<organism evidence="2 3">
    <name type="scientific">Eleusine coracana subsp. coracana</name>
    <dbReference type="NCBI Taxonomy" id="191504"/>
    <lineage>
        <taxon>Eukaryota</taxon>
        <taxon>Viridiplantae</taxon>
        <taxon>Streptophyta</taxon>
        <taxon>Embryophyta</taxon>
        <taxon>Tracheophyta</taxon>
        <taxon>Spermatophyta</taxon>
        <taxon>Magnoliopsida</taxon>
        <taxon>Liliopsida</taxon>
        <taxon>Poales</taxon>
        <taxon>Poaceae</taxon>
        <taxon>PACMAD clade</taxon>
        <taxon>Chloridoideae</taxon>
        <taxon>Cynodonteae</taxon>
        <taxon>Eleusininae</taxon>
        <taxon>Eleusine</taxon>
    </lineage>
</organism>
<feature type="compositionally biased region" description="Basic and acidic residues" evidence="1">
    <location>
        <begin position="1"/>
        <end position="10"/>
    </location>
</feature>
<sequence>MPTESRERRPYYPGTLDPPGVKSRRRSAQPAGGRAPAMSRSTPRGVEAALACPQRFGRDSPRSPLTALPFVLTKSFGDKDDRFVIAVVTTVRVGARTTEQALPLPTFAE</sequence>
<reference evidence="2" key="2">
    <citation type="submission" date="2021-12" db="EMBL/GenBank/DDBJ databases">
        <title>Resequencing data analysis of finger millet.</title>
        <authorList>
            <person name="Hatakeyama M."/>
            <person name="Aluri S."/>
            <person name="Balachadran M.T."/>
            <person name="Sivarajan S.R."/>
            <person name="Poveda L."/>
            <person name="Shimizu-Inatsugi R."/>
            <person name="Schlapbach R."/>
            <person name="Sreeman S.M."/>
            <person name="Shimizu K.K."/>
        </authorList>
    </citation>
    <scope>NUCLEOTIDE SEQUENCE</scope>
</reference>
<keyword evidence="3" id="KW-1185">Reference proteome</keyword>
<dbReference type="Proteomes" id="UP001054889">
    <property type="component" value="Unassembled WGS sequence"/>
</dbReference>
<evidence type="ECO:0000313" key="2">
    <source>
        <dbReference type="EMBL" id="GJM87562.1"/>
    </source>
</evidence>
<protein>
    <submittedName>
        <fullName evidence="2">Uncharacterized protein</fullName>
    </submittedName>
</protein>
<gene>
    <name evidence="2" type="primary">ga03529</name>
    <name evidence="2" type="ORF">PR202_ga03529</name>
</gene>
<comment type="caution">
    <text evidence="2">The sequence shown here is derived from an EMBL/GenBank/DDBJ whole genome shotgun (WGS) entry which is preliminary data.</text>
</comment>
<feature type="region of interest" description="Disordered" evidence="1">
    <location>
        <begin position="1"/>
        <end position="46"/>
    </location>
</feature>
<dbReference type="AlphaFoldDB" id="A0AAV5BNR3"/>
<evidence type="ECO:0000313" key="3">
    <source>
        <dbReference type="Proteomes" id="UP001054889"/>
    </source>
</evidence>
<proteinExistence type="predicted"/>
<evidence type="ECO:0000256" key="1">
    <source>
        <dbReference type="SAM" id="MobiDB-lite"/>
    </source>
</evidence>
<dbReference type="EMBL" id="BQKI01000002">
    <property type="protein sequence ID" value="GJM87562.1"/>
    <property type="molecule type" value="Genomic_DNA"/>
</dbReference>
<name>A0AAV5BNR3_ELECO</name>
<accession>A0AAV5BNR3</accession>